<gene>
    <name evidence="2" type="ORF">FKR84_01050</name>
</gene>
<dbReference type="AlphaFoldDB" id="A0A507ZWF3"/>
<feature type="signal peptide" evidence="1">
    <location>
        <begin position="1"/>
        <end position="21"/>
    </location>
</feature>
<organism evidence="2 3">
    <name type="scientific">Haloflavibacter putidus</name>
    <dbReference type="NCBI Taxonomy" id="2576776"/>
    <lineage>
        <taxon>Bacteria</taxon>
        <taxon>Pseudomonadati</taxon>
        <taxon>Bacteroidota</taxon>
        <taxon>Flavobacteriia</taxon>
        <taxon>Flavobacteriales</taxon>
        <taxon>Flavobacteriaceae</taxon>
        <taxon>Haloflavibacter</taxon>
    </lineage>
</organism>
<keyword evidence="3" id="KW-1185">Reference proteome</keyword>
<dbReference type="OrthoDB" id="1403331at2"/>
<proteinExistence type="predicted"/>
<name>A0A507ZWF3_9FLAO</name>
<comment type="caution">
    <text evidence="2">The sequence shown here is derived from an EMBL/GenBank/DDBJ whole genome shotgun (WGS) entry which is preliminary data.</text>
</comment>
<protein>
    <submittedName>
        <fullName evidence="2">Uncharacterized protein</fullName>
    </submittedName>
</protein>
<dbReference type="Proteomes" id="UP000317169">
    <property type="component" value="Unassembled WGS sequence"/>
</dbReference>
<keyword evidence="1" id="KW-0732">Signal</keyword>
<evidence type="ECO:0000313" key="3">
    <source>
        <dbReference type="Proteomes" id="UP000317169"/>
    </source>
</evidence>
<sequence length="535" mass="62395">MKKTFLGLSFLMLFFSYSLQAQIYTNYSIEKSKTFKDKKKHSELVFTANDDNGGTVIVRMYYAGLITKSPKGYLIEYYDSDLNLVNDAEYEIDDSSIKNIFIKDQKLHLISYERDRKSNTNVYSVLSAPLSTMKFTEKELFSLSRKEVKKPFYFAIGAIPITNQGKIDHDPTGEVWLSDNKKFFVFNFDLKDDDNQTNRVLVYNDNLEKVFEHEFKSDLRDRLFSYNDIVVNDKDGTVYFLGKAYENDSKRKKKDGEANYHFKLYKLNKDGMQEANFDTAENFVVSMKLVHKKDQLVCVGFYSDKHDNRAKVGTVYYRLNPENLAVEKQKFNRFTEQFLIDKYGEKRGKRKKRKGKEKAEFTYRGIYINDVGDVIFSAEEYYVITSTVYGGMGASTTQTTYHFDDIFSCRMNPSGEMIWARNINKKQEAGTKSPYLSFTAMPFNNKTLIFLNAADKVKKMRDDRIRFKDKRAKKMNMYLVEIDMDGNFDYKKIIDNSESKVTYKVMHGISNKTGDKLIFEGSKGRKKKMVEISLN</sequence>
<dbReference type="EMBL" id="VIAR01000001">
    <property type="protein sequence ID" value="TQD40594.1"/>
    <property type="molecule type" value="Genomic_DNA"/>
</dbReference>
<dbReference type="RefSeq" id="WP_141420325.1">
    <property type="nucleotide sequence ID" value="NZ_VIAR01000001.1"/>
</dbReference>
<feature type="chain" id="PRO_5021387676" evidence="1">
    <location>
        <begin position="22"/>
        <end position="535"/>
    </location>
</feature>
<evidence type="ECO:0000256" key="1">
    <source>
        <dbReference type="SAM" id="SignalP"/>
    </source>
</evidence>
<accession>A0A507ZWF3</accession>
<evidence type="ECO:0000313" key="2">
    <source>
        <dbReference type="EMBL" id="TQD40594.1"/>
    </source>
</evidence>
<reference evidence="2 3" key="1">
    <citation type="submission" date="2019-06" db="EMBL/GenBank/DDBJ databases">
        <title>Flavibacter putida gen. nov., sp. nov., a novel marine bacterium of the family Flavobacteriaceae isolated from coastal seawater.</title>
        <authorList>
            <person name="Feng X."/>
        </authorList>
    </citation>
    <scope>NUCLEOTIDE SEQUENCE [LARGE SCALE GENOMIC DNA]</scope>
    <source>
        <strain evidence="2 3">PLHSN227</strain>
    </source>
</reference>